<dbReference type="RefSeq" id="WP_267265735.1">
    <property type="nucleotide sequence ID" value="NZ_JAOVZW010000013.1"/>
</dbReference>
<evidence type="ECO:0000313" key="2">
    <source>
        <dbReference type="Proteomes" id="UP001073122"/>
    </source>
</evidence>
<gene>
    <name evidence="1" type="ORF">OF897_11000</name>
</gene>
<evidence type="ECO:0000313" key="1">
    <source>
        <dbReference type="EMBL" id="MCX8524438.1"/>
    </source>
</evidence>
<proteinExistence type="predicted"/>
<accession>A0ABT3XQN3</accession>
<dbReference type="EMBL" id="JAOVZW010000013">
    <property type="protein sequence ID" value="MCX8524438.1"/>
    <property type="molecule type" value="Genomic_DNA"/>
</dbReference>
<protein>
    <submittedName>
        <fullName evidence="1">Uncharacterized protein</fullName>
    </submittedName>
</protein>
<sequence>MKVYLDNNVIIDIEQEKIDINGLSQNLGEEITDIYYSAAHIHELNEITADNKEELTNRLTKRFQTIEEITKNKYLFHELPSNIVYEQLESPKVVYETINQIPFARDSMKSMINIVSEKQKETFREYIGINLMEINNYEPSDVIQHINKKLDVLQGFSFLEIIEKSVEFHHDGKSFGIHNRFGGIFELLDMIGYWKDKFNEKSNYARLWDSNHAYFASFCEAFISNDKRTRNKALVAYNIYNIKTKVFSPFKKS</sequence>
<name>A0ABT3XQN3_9FLAO</name>
<organism evidence="1 2">
    <name type="scientific">Chryseobacterium formosus</name>
    <dbReference type="NCBI Taxonomy" id="1537363"/>
    <lineage>
        <taxon>Bacteria</taxon>
        <taxon>Pseudomonadati</taxon>
        <taxon>Bacteroidota</taxon>
        <taxon>Flavobacteriia</taxon>
        <taxon>Flavobacteriales</taxon>
        <taxon>Weeksellaceae</taxon>
        <taxon>Chryseobacterium group</taxon>
        <taxon>Chryseobacterium</taxon>
    </lineage>
</organism>
<comment type="caution">
    <text evidence="1">The sequence shown here is derived from an EMBL/GenBank/DDBJ whole genome shotgun (WGS) entry which is preliminary data.</text>
</comment>
<dbReference type="Proteomes" id="UP001073122">
    <property type="component" value="Unassembled WGS sequence"/>
</dbReference>
<keyword evidence="2" id="KW-1185">Reference proteome</keyword>
<reference evidence="1" key="1">
    <citation type="submission" date="2022-10" db="EMBL/GenBank/DDBJ databases">
        <title>Chryseobacterium sp. nov., a novel bacterial species.</title>
        <authorList>
            <person name="Cao Y."/>
        </authorList>
    </citation>
    <scope>NUCLEOTIDE SEQUENCE</scope>
    <source>
        <strain evidence="1">CCTCC AB2015118</strain>
    </source>
</reference>